<evidence type="ECO:0000313" key="16">
    <source>
        <dbReference type="Proteomes" id="UP000275267"/>
    </source>
</evidence>
<dbReference type="FunFam" id="2.40.50.140:FF:000064">
    <property type="entry name" value="Replication protein A subunit"/>
    <property type="match status" value="1"/>
</dbReference>
<keyword evidence="11 12" id="KW-0539">Nucleus</keyword>
<comment type="similarity">
    <text evidence="2 12">Belongs to the replication factor A protein 1 family.</text>
</comment>
<dbReference type="InterPro" id="IPR013955">
    <property type="entry name" value="Rep_factor-A_C"/>
</dbReference>
<keyword evidence="5" id="KW-0227">DNA damage</keyword>
<evidence type="ECO:0000256" key="9">
    <source>
        <dbReference type="ARBA" id="ARBA00023172"/>
    </source>
</evidence>
<dbReference type="InterPro" id="IPR012340">
    <property type="entry name" value="NA-bd_OB-fold"/>
</dbReference>
<comment type="function">
    <text evidence="12">Component of the replication protein A complex (RPA) required for DNA recombination, repair and replication. The activity of RPA is mediated by single-stranded DNA binding and protein interactions. Probably involved in repair of double-strand DNA breaks (DSBs) induced by genotoxic stresses.</text>
</comment>
<gene>
    <name evidence="15" type="ORF">C2845_PM05G10250</name>
</gene>
<dbReference type="FunFam" id="2.40.50.140:FF:000041">
    <property type="entry name" value="Replication protein A subunit"/>
    <property type="match status" value="1"/>
</dbReference>
<dbReference type="Proteomes" id="UP000275267">
    <property type="component" value="Unassembled WGS sequence"/>
</dbReference>
<dbReference type="GO" id="GO:0006281">
    <property type="term" value="P:DNA repair"/>
    <property type="evidence" value="ECO:0007669"/>
    <property type="project" value="UniProtKB-KW"/>
</dbReference>
<protein>
    <recommendedName>
        <fullName evidence="12">Replication protein A subunit</fullName>
    </recommendedName>
</protein>
<dbReference type="PANTHER" id="PTHR47165">
    <property type="entry name" value="OS03G0429900 PROTEIN"/>
    <property type="match status" value="1"/>
</dbReference>
<keyword evidence="7 12" id="KW-0862">Zinc</keyword>
<organism evidence="15 16">
    <name type="scientific">Panicum miliaceum</name>
    <name type="common">Proso millet</name>
    <name type="synonym">Broomcorn millet</name>
    <dbReference type="NCBI Taxonomy" id="4540"/>
    <lineage>
        <taxon>Eukaryota</taxon>
        <taxon>Viridiplantae</taxon>
        <taxon>Streptophyta</taxon>
        <taxon>Embryophyta</taxon>
        <taxon>Tracheophyta</taxon>
        <taxon>Spermatophyta</taxon>
        <taxon>Magnoliopsida</taxon>
        <taxon>Liliopsida</taxon>
        <taxon>Poales</taxon>
        <taxon>Poaceae</taxon>
        <taxon>PACMAD clade</taxon>
        <taxon>Panicoideae</taxon>
        <taxon>Panicodae</taxon>
        <taxon>Paniceae</taxon>
        <taxon>Panicinae</taxon>
        <taxon>Panicum</taxon>
        <taxon>Panicum sect. Panicum</taxon>
    </lineage>
</organism>
<feature type="domain" description="Replication protein A OB" evidence="14">
    <location>
        <begin position="183"/>
        <end position="287"/>
    </location>
</feature>
<keyword evidence="4 12" id="KW-0479">Metal-binding</keyword>
<dbReference type="Gene3D" id="2.40.50.140">
    <property type="entry name" value="Nucleic acid-binding proteins"/>
    <property type="match status" value="3"/>
</dbReference>
<name>A0A3L6T0V4_PANMI</name>
<evidence type="ECO:0000256" key="7">
    <source>
        <dbReference type="ARBA" id="ARBA00022833"/>
    </source>
</evidence>
<dbReference type="STRING" id="4540.A0A3L6T0V4"/>
<dbReference type="Pfam" id="PF16900">
    <property type="entry name" value="REPA_OB_2"/>
    <property type="match status" value="1"/>
</dbReference>
<evidence type="ECO:0000256" key="2">
    <source>
        <dbReference type="ARBA" id="ARBA00005690"/>
    </source>
</evidence>
<accession>A0A3L6T0V4</accession>
<evidence type="ECO:0000256" key="11">
    <source>
        <dbReference type="ARBA" id="ARBA00023242"/>
    </source>
</evidence>
<keyword evidence="3 12" id="KW-0235">DNA replication</keyword>
<dbReference type="GO" id="GO:0003677">
    <property type="term" value="F:DNA binding"/>
    <property type="evidence" value="ECO:0007669"/>
    <property type="project" value="UniProtKB-KW"/>
</dbReference>
<proteinExistence type="inferred from homology"/>
<dbReference type="InterPro" id="IPR031657">
    <property type="entry name" value="REPA_OB_2"/>
</dbReference>
<dbReference type="AlphaFoldDB" id="A0A3L6T0V4"/>
<comment type="subcellular location">
    <subcellularLocation>
        <location evidence="1 12">Nucleus</location>
    </subcellularLocation>
</comment>
<keyword evidence="6 12" id="KW-0863">Zinc-finger</keyword>
<dbReference type="EMBL" id="PQIB02000003">
    <property type="protein sequence ID" value="RLN30360.1"/>
    <property type="molecule type" value="Genomic_DNA"/>
</dbReference>
<dbReference type="PANTHER" id="PTHR47165:SF4">
    <property type="entry name" value="OS03G0429900 PROTEIN"/>
    <property type="match status" value="1"/>
</dbReference>
<keyword evidence="9" id="KW-0233">DNA recombination</keyword>
<dbReference type="Pfam" id="PF08646">
    <property type="entry name" value="Rep_fac-A_C"/>
    <property type="match status" value="1"/>
</dbReference>
<dbReference type="FunFam" id="2.40.50.140:FF:000090">
    <property type="entry name" value="Replication protein A subunit"/>
    <property type="match status" value="1"/>
</dbReference>
<dbReference type="GO" id="GO:0006310">
    <property type="term" value="P:DNA recombination"/>
    <property type="evidence" value="ECO:0007669"/>
    <property type="project" value="UniProtKB-KW"/>
</dbReference>
<dbReference type="GO" id="GO:0006260">
    <property type="term" value="P:DNA replication"/>
    <property type="evidence" value="ECO:0007669"/>
    <property type="project" value="UniProtKB-KW"/>
</dbReference>
<dbReference type="NCBIfam" id="TIGR00617">
    <property type="entry name" value="rpa1"/>
    <property type="match status" value="1"/>
</dbReference>
<dbReference type="SUPFAM" id="SSF50249">
    <property type="entry name" value="Nucleic acid-binding proteins"/>
    <property type="match status" value="3"/>
</dbReference>
<sequence>MQQLSLDDYQNQRFVVTATGDAFGSSGNTYGNPVAHSNLHSTPMHVDRSHMARKESPLCITPISTLNPYQTRWKIKAMVTAKADLKHFTSAKGPEKVFPFDLLDAQGGEVRAYCFNVQADQYFDLIEVDKVYLISKGSLKPAQKTFNPLKNDYDIVVDHRTSIEICCGDESSFPMQHYNFRQIREIENMDIVAFVDLVGIITSVGPSTIMMRKDGTEAKKRTLQLKDMSGRSVEIIFWGKFCDAEGKQLQLLSDSGSNPILALKGGRISDFSGRSVVTISSTQLKVNPDMPVAERLKQWYLAGGKIAPSVSLSQDISSISRIYVQKTIAQIKDENLGRSDKPDFITVRAVISHVKADNFCYPACTLELNGKRCNRKVTNNGDGTWYCDRCNQSSENYEYRYMLVCQIKDHTAATYALGFQEVGEKIFGLTAQELFMIRNVEQDEARFAEIMGTVLLRECLFKLRIKAETFNGEQRVKCCIVGVEKLDASDINHHLSQELDSILKDVSHPILKEDPSYTPNVEYANFEGKQTMLTSSNACGYATGVRVAGYGRFNRMPPPPPVSASSNGFISNDGFTEKSISICPSIFNSERKNASGCSKGLQPSGPV</sequence>
<evidence type="ECO:0000256" key="3">
    <source>
        <dbReference type="ARBA" id="ARBA00022705"/>
    </source>
</evidence>
<keyword evidence="8 12" id="KW-0238">DNA-binding</keyword>
<evidence type="ECO:0000256" key="4">
    <source>
        <dbReference type="ARBA" id="ARBA00022723"/>
    </source>
</evidence>
<comment type="subunit">
    <text evidence="12">Heterotrimer of RPA1, RPA2 and RPA3 (canonical replication protein A complex).</text>
</comment>
<evidence type="ECO:0000259" key="13">
    <source>
        <dbReference type="Pfam" id="PF08646"/>
    </source>
</evidence>
<evidence type="ECO:0000256" key="8">
    <source>
        <dbReference type="ARBA" id="ARBA00023125"/>
    </source>
</evidence>
<dbReference type="InterPro" id="IPR047192">
    <property type="entry name" value="Euk_RPA1_DBD_C"/>
</dbReference>
<reference evidence="16" key="1">
    <citation type="journal article" date="2019" name="Nat. Commun.">
        <title>The genome of broomcorn millet.</title>
        <authorList>
            <person name="Zou C."/>
            <person name="Miki D."/>
            <person name="Li D."/>
            <person name="Tang Q."/>
            <person name="Xiao L."/>
            <person name="Rajput S."/>
            <person name="Deng P."/>
            <person name="Jia W."/>
            <person name="Huang R."/>
            <person name="Zhang M."/>
            <person name="Sun Y."/>
            <person name="Hu J."/>
            <person name="Fu X."/>
            <person name="Schnable P.S."/>
            <person name="Li F."/>
            <person name="Zhang H."/>
            <person name="Feng B."/>
            <person name="Zhu X."/>
            <person name="Liu R."/>
            <person name="Schnable J.C."/>
            <person name="Zhu J.-K."/>
            <person name="Zhang H."/>
        </authorList>
    </citation>
    <scope>NUCLEOTIDE SEQUENCE [LARGE SCALE GENOMIC DNA]</scope>
</reference>
<feature type="domain" description="Replication factor A C-terminal" evidence="13">
    <location>
        <begin position="344"/>
        <end position="493"/>
    </location>
</feature>
<dbReference type="GO" id="GO:0008270">
    <property type="term" value="F:zinc ion binding"/>
    <property type="evidence" value="ECO:0007669"/>
    <property type="project" value="UniProtKB-KW"/>
</dbReference>
<keyword evidence="10" id="KW-0234">DNA repair</keyword>
<evidence type="ECO:0000256" key="10">
    <source>
        <dbReference type="ARBA" id="ARBA00023204"/>
    </source>
</evidence>
<dbReference type="OrthoDB" id="679191at2759"/>
<dbReference type="CDD" id="cd04476">
    <property type="entry name" value="RPA1_DBD_C"/>
    <property type="match status" value="1"/>
</dbReference>
<evidence type="ECO:0000313" key="15">
    <source>
        <dbReference type="EMBL" id="RLN30360.1"/>
    </source>
</evidence>
<evidence type="ECO:0000256" key="6">
    <source>
        <dbReference type="ARBA" id="ARBA00022771"/>
    </source>
</evidence>
<dbReference type="GO" id="GO:0005634">
    <property type="term" value="C:nucleus"/>
    <property type="evidence" value="ECO:0007669"/>
    <property type="project" value="UniProtKB-SubCell"/>
</dbReference>
<evidence type="ECO:0000259" key="14">
    <source>
        <dbReference type="Pfam" id="PF16900"/>
    </source>
</evidence>
<dbReference type="CDD" id="cd04475">
    <property type="entry name" value="RPA1_DBD_B"/>
    <property type="match status" value="1"/>
</dbReference>
<evidence type="ECO:0000256" key="1">
    <source>
        <dbReference type="ARBA" id="ARBA00004123"/>
    </source>
</evidence>
<comment type="caution">
    <text evidence="15">The sequence shown here is derived from an EMBL/GenBank/DDBJ whole genome shotgun (WGS) entry which is preliminary data.</text>
</comment>
<dbReference type="CDD" id="cd04474">
    <property type="entry name" value="RPA1_DBD_A"/>
    <property type="match status" value="1"/>
</dbReference>
<evidence type="ECO:0000256" key="5">
    <source>
        <dbReference type="ARBA" id="ARBA00022763"/>
    </source>
</evidence>
<dbReference type="InterPro" id="IPR004591">
    <property type="entry name" value="Rfa1"/>
</dbReference>
<keyword evidence="16" id="KW-1185">Reference proteome</keyword>
<evidence type="ECO:0000256" key="12">
    <source>
        <dbReference type="RuleBase" id="RU364130"/>
    </source>
</evidence>